<protein>
    <submittedName>
        <fullName evidence="1">Uncharacterized protein</fullName>
    </submittedName>
</protein>
<proteinExistence type="predicted"/>
<evidence type="ECO:0000313" key="2">
    <source>
        <dbReference type="Proteomes" id="UP000239757"/>
    </source>
</evidence>
<organism evidence="1 2">
    <name type="scientific">Gossypium barbadense</name>
    <name type="common">Sea Island cotton</name>
    <name type="synonym">Hibiscus barbadensis</name>
    <dbReference type="NCBI Taxonomy" id="3634"/>
    <lineage>
        <taxon>Eukaryota</taxon>
        <taxon>Viridiplantae</taxon>
        <taxon>Streptophyta</taxon>
        <taxon>Embryophyta</taxon>
        <taxon>Tracheophyta</taxon>
        <taxon>Spermatophyta</taxon>
        <taxon>Magnoliopsida</taxon>
        <taxon>eudicotyledons</taxon>
        <taxon>Gunneridae</taxon>
        <taxon>Pentapetalae</taxon>
        <taxon>rosids</taxon>
        <taxon>malvids</taxon>
        <taxon>Malvales</taxon>
        <taxon>Malvaceae</taxon>
        <taxon>Malvoideae</taxon>
        <taxon>Gossypium</taxon>
    </lineage>
</organism>
<dbReference type="AlphaFoldDB" id="A0A2P5WS83"/>
<evidence type="ECO:0000313" key="1">
    <source>
        <dbReference type="EMBL" id="PPR93950.1"/>
    </source>
</evidence>
<name>A0A2P5WS83_GOSBA</name>
<accession>A0A2P5WS83</accession>
<sequence length="90" mass="10091">MTKGQSERSTQTFITNQRDARVRTIVRSKSIMRALSRSSAKTSSRATSGASDMRAQEDVVPDVYSTWYVMYAKDRLLDPIVFIESAVGLL</sequence>
<dbReference type="Proteomes" id="UP000239757">
    <property type="component" value="Unassembled WGS sequence"/>
</dbReference>
<gene>
    <name evidence="1" type="ORF">GOBAR_AA26722</name>
</gene>
<dbReference type="EMBL" id="KZ666670">
    <property type="protein sequence ID" value="PPR93950.1"/>
    <property type="molecule type" value="Genomic_DNA"/>
</dbReference>
<reference evidence="1 2" key="1">
    <citation type="submission" date="2015-01" db="EMBL/GenBank/DDBJ databases">
        <title>Genome of allotetraploid Gossypium barbadense reveals genomic plasticity and fiber elongation in cotton evolution.</title>
        <authorList>
            <person name="Chen X."/>
            <person name="Liu X."/>
            <person name="Zhao B."/>
            <person name="Zheng H."/>
            <person name="Hu Y."/>
            <person name="Lu G."/>
            <person name="Yang C."/>
            <person name="Chen J."/>
            <person name="Shan C."/>
            <person name="Zhang L."/>
            <person name="Zhou Y."/>
            <person name="Wang L."/>
            <person name="Guo W."/>
            <person name="Bai Y."/>
            <person name="Ruan J."/>
            <person name="Shangguan X."/>
            <person name="Mao Y."/>
            <person name="Jiang J."/>
            <person name="Zhu Y."/>
            <person name="Lei J."/>
            <person name="Kang H."/>
            <person name="Chen S."/>
            <person name="He X."/>
            <person name="Wang R."/>
            <person name="Wang Y."/>
            <person name="Chen J."/>
            <person name="Wang L."/>
            <person name="Yu S."/>
            <person name="Wang B."/>
            <person name="Wei J."/>
            <person name="Song S."/>
            <person name="Lu X."/>
            <person name="Gao Z."/>
            <person name="Gu W."/>
            <person name="Deng X."/>
            <person name="Ma D."/>
            <person name="Wang S."/>
            <person name="Liang W."/>
            <person name="Fang L."/>
            <person name="Cai C."/>
            <person name="Zhu X."/>
            <person name="Zhou B."/>
            <person name="Zhang Y."/>
            <person name="Chen Z."/>
            <person name="Xu S."/>
            <person name="Zhu R."/>
            <person name="Wang S."/>
            <person name="Zhang T."/>
            <person name="Zhao G."/>
        </authorList>
    </citation>
    <scope>NUCLEOTIDE SEQUENCE [LARGE SCALE GENOMIC DNA]</scope>
    <source>
        <strain evidence="2">cv. Xinhai21</strain>
        <tissue evidence="1">Leaf</tissue>
    </source>
</reference>